<dbReference type="OMA" id="WSERMAG"/>
<sequence length="427" mass="49819">MCNLYWLRSWKFHSMKMRTSRVLKFIILFAFCGMSTVSIYILLEFLPELEAPQDLALHRLVAFPKSVVALKTTQSVTFQNLGTIIKEISKPVETNQGLHIGFDNIGNKQRYLIYRCDTGKMGNCSDWFDIFKGIETSYLIANLTGRIFKAEIHGLPCKLEDFMAPLNVSWSLKSSFHSVLNKGMAGVGLRIMDNNHPFYNNIQTMNWTEFAQEHFDYVYFKSNLDSIPGFQNSVLYKHELSWMFGVRKDRIHAFLFHRLFTLSHRLKKTLDIYIYSILPSNEHKLLCVDLTTHVTNSQFNAQQLTMVWNFLRIHSETNIHKIFLLTDSWEVLSRARRERFKDRLVESPMLSLRRDDPLQQVCDRLEAQIFHQHLMVNCDILVVSNYGIGRLAAYLRRTDDGLFCLTSKGQIHPCIAESFHHFFPSHT</sequence>
<proteinExistence type="predicted"/>
<feature type="transmembrane region" description="Helical" evidence="1">
    <location>
        <begin position="21"/>
        <end position="43"/>
    </location>
</feature>
<organism evidence="2 3">
    <name type="scientific">Biomphalaria glabrata</name>
    <name type="common">Bloodfluke planorb</name>
    <name type="synonym">Freshwater snail</name>
    <dbReference type="NCBI Taxonomy" id="6526"/>
    <lineage>
        <taxon>Eukaryota</taxon>
        <taxon>Metazoa</taxon>
        <taxon>Spiralia</taxon>
        <taxon>Lophotrochozoa</taxon>
        <taxon>Mollusca</taxon>
        <taxon>Gastropoda</taxon>
        <taxon>Heterobranchia</taxon>
        <taxon>Euthyneura</taxon>
        <taxon>Panpulmonata</taxon>
        <taxon>Hygrophila</taxon>
        <taxon>Lymnaeoidea</taxon>
        <taxon>Planorbidae</taxon>
        <taxon>Biomphalaria</taxon>
    </lineage>
</organism>
<dbReference type="Gene3D" id="3.40.50.11350">
    <property type="match status" value="1"/>
</dbReference>
<keyword evidence="1" id="KW-1133">Transmembrane helix</keyword>
<keyword evidence="1" id="KW-0472">Membrane</keyword>
<keyword evidence="1" id="KW-0812">Transmembrane</keyword>
<reference evidence="3" key="1">
    <citation type="submission" date="2025-08" db="UniProtKB">
        <authorList>
            <consortium name="RefSeq"/>
        </authorList>
    </citation>
    <scope>IDENTIFICATION</scope>
</reference>
<dbReference type="AlphaFoldDB" id="A0A9W3BA04"/>
<dbReference type="GeneID" id="106051108"/>
<protein>
    <submittedName>
        <fullName evidence="3">Uncharacterized protein LOC106051108 isoform X1</fullName>
    </submittedName>
</protein>
<dbReference type="OrthoDB" id="428346at2759"/>
<name>A0A9W3BA04_BIOGL</name>
<evidence type="ECO:0000313" key="3">
    <source>
        <dbReference type="RefSeq" id="XP_055896276.1"/>
    </source>
</evidence>
<evidence type="ECO:0000256" key="1">
    <source>
        <dbReference type="SAM" id="Phobius"/>
    </source>
</evidence>
<dbReference type="Proteomes" id="UP001165740">
    <property type="component" value="Chromosome 9"/>
</dbReference>
<dbReference type="RefSeq" id="XP_055896276.1">
    <property type="nucleotide sequence ID" value="XM_056040301.1"/>
</dbReference>
<accession>A0A9W3BA04</accession>
<evidence type="ECO:0000313" key="2">
    <source>
        <dbReference type="Proteomes" id="UP001165740"/>
    </source>
</evidence>
<gene>
    <name evidence="3" type="primary">LOC106051108</name>
</gene>
<keyword evidence="2" id="KW-1185">Reference proteome</keyword>